<proteinExistence type="predicted"/>
<dbReference type="EMBL" id="LYXU01000060">
    <property type="protein sequence ID" value="OBS16843.1"/>
    <property type="molecule type" value="Genomic_DNA"/>
</dbReference>
<keyword evidence="2" id="KW-1185">Reference proteome</keyword>
<name>A0A1B8A8Q3_FUSPO</name>
<evidence type="ECO:0000313" key="2">
    <source>
        <dbReference type="Proteomes" id="UP000091967"/>
    </source>
</evidence>
<sequence length="131" mass="14993">MFDSCLLRLEGDCQLRVRKGGVEAQYGIIWQVAVAYEFLLSTLEKAKTEATHRVEPSYYSSHGSPPGIQWSFLTKAYGEKEEWLFAARQLIQKLWEEEYRDLAAQWEISSSNLPAAVRRASTIHLIPSKTN</sequence>
<gene>
    <name evidence="1" type="ORF">FPOA_27038</name>
</gene>
<comment type="caution">
    <text evidence="1">The sequence shown here is derived from an EMBL/GenBank/DDBJ whole genome shotgun (WGS) entry which is preliminary data.</text>
</comment>
<evidence type="ECO:0000313" key="1">
    <source>
        <dbReference type="EMBL" id="OBS16843.1"/>
    </source>
</evidence>
<dbReference type="Proteomes" id="UP000091967">
    <property type="component" value="Unassembled WGS sequence"/>
</dbReference>
<reference evidence="1 2" key="1">
    <citation type="submission" date="2016-06" db="EMBL/GenBank/DDBJ databases">
        <title>Living apart together: crosstalk between the core and supernumerary genomes in a fungal plant pathogen.</title>
        <authorList>
            <person name="Vanheule A."/>
            <person name="Audenaert K."/>
            <person name="Warris S."/>
            <person name="Van De Geest H."/>
            <person name="Schijlen E."/>
            <person name="Hofte M."/>
            <person name="De Saeger S."/>
            <person name="Haesaert G."/>
            <person name="Waalwijk C."/>
            <person name="Van Der Lee T."/>
        </authorList>
    </citation>
    <scope>NUCLEOTIDE SEQUENCE [LARGE SCALE GENOMIC DNA]</scope>
    <source>
        <strain evidence="1 2">2516</strain>
    </source>
</reference>
<organism evidence="1 2">
    <name type="scientific">Fusarium poae</name>
    <dbReference type="NCBI Taxonomy" id="36050"/>
    <lineage>
        <taxon>Eukaryota</taxon>
        <taxon>Fungi</taxon>
        <taxon>Dikarya</taxon>
        <taxon>Ascomycota</taxon>
        <taxon>Pezizomycotina</taxon>
        <taxon>Sordariomycetes</taxon>
        <taxon>Hypocreomycetidae</taxon>
        <taxon>Hypocreales</taxon>
        <taxon>Nectriaceae</taxon>
        <taxon>Fusarium</taxon>
    </lineage>
</organism>
<accession>A0A1B8A8Q3</accession>
<protein>
    <submittedName>
        <fullName evidence="1">Uncharacterized protein</fullName>
    </submittedName>
</protein>
<dbReference type="AlphaFoldDB" id="A0A1B8A8Q3"/>